<dbReference type="CDD" id="cd18552">
    <property type="entry name" value="ABC_6TM_MsbA_like"/>
    <property type="match status" value="1"/>
</dbReference>
<feature type="transmembrane region" description="Helical" evidence="9">
    <location>
        <begin position="184"/>
        <end position="204"/>
    </location>
</feature>
<evidence type="ECO:0000256" key="6">
    <source>
        <dbReference type="ARBA" id="ARBA00022840"/>
    </source>
</evidence>
<evidence type="ECO:0000256" key="9">
    <source>
        <dbReference type="SAM" id="Phobius"/>
    </source>
</evidence>
<dbReference type="InterPro" id="IPR011527">
    <property type="entry name" value="ABC1_TM_dom"/>
</dbReference>
<dbReference type="EMBL" id="DTHG01000028">
    <property type="protein sequence ID" value="HGW91345.1"/>
    <property type="molecule type" value="Genomic_DNA"/>
</dbReference>
<dbReference type="GO" id="GO:0005886">
    <property type="term" value="C:plasma membrane"/>
    <property type="evidence" value="ECO:0007669"/>
    <property type="project" value="UniProtKB-SubCell"/>
</dbReference>
<name>A0A7C4YF57_UNCW3</name>
<dbReference type="PANTHER" id="PTHR24221">
    <property type="entry name" value="ATP-BINDING CASSETTE SUB-FAMILY B"/>
    <property type="match status" value="1"/>
</dbReference>
<dbReference type="Gene3D" id="3.40.50.300">
    <property type="entry name" value="P-loop containing nucleotide triphosphate hydrolases"/>
    <property type="match status" value="1"/>
</dbReference>
<evidence type="ECO:0000256" key="2">
    <source>
        <dbReference type="ARBA" id="ARBA00022448"/>
    </source>
</evidence>
<dbReference type="PROSITE" id="PS50929">
    <property type="entry name" value="ABC_TM1F"/>
    <property type="match status" value="1"/>
</dbReference>
<dbReference type="FunFam" id="3.40.50.300:FF:000299">
    <property type="entry name" value="ABC transporter ATP-binding protein/permease"/>
    <property type="match status" value="1"/>
</dbReference>
<gene>
    <name evidence="12" type="ORF">ENV67_02235</name>
</gene>
<dbReference type="PROSITE" id="PS00211">
    <property type="entry name" value="ABC_TRANSPORTER_1"/>
    <property type="match status" value="1"/>
</dbReference>
<dbReference type="GO" id="GO:0016887">
    <property type="term" value="F:ATP hydrolysis activity"/>
    <property type="evidence" value="ECO:0007669"/>
    <property type="project" value="InterPro"/>
</dbReference>
<dbReference type="InterPro" id="IPR027417">
    <property type="entry name" value="P-loop_NTPase"/>
</dbReference>
<evidence type="ECO:0000313" key="12">
    <source>
        <dbReference type="EMBL" id="HGW91345.1"/>
    </source>
</evidence>
<dbReference type="SUPFAM" id="SSF52540">
    <property type="entry name" value="P-loop containing nucleoside triphosphate hydrolases"/>
    <property type="match status" value="1"/>
</dbReference>
<dbReference type="GO" id="GO:0005524">
    <property type="term" value="F:ATP binding"/>
    <property type="evidence" value="ECO:0007669"/>
    <property type="project" value="UniProtKB-KW"/>
</dbReference>
<keyword evidence="2" id="KW-0813">Transport</keyword>
<dbReference type="PROSITE" id="PS50893">
    <property type="entry name" value="ABC_TRANSPORTER_2"/>
    <property type="match status" value="1"/>
</dbReference>
<evidence type="ECO:0000259" key="11">
    <source>
        <dbReference type="PROSITE" id="PS50929"/>
    </source>
</evidence>
<protein>
    <submittedName>
        <fullName evidence="12">ABC transporter ATP-binding protein</fullName>
    </submittedName>
</protein>
<dbReference type="InterPro" id="IPR003439">
    <property type="entry name" value="ABC_transporter-like_ATP-bd"/>
</dbReference>
<evidence type="ECO:0000256" key="7">
    <source>
        <dbReference type="ARBA" id="ARBA00022989"/>
    </source>
</evidence>
<evidence type="ECO:0000256" key="3">
    <source>
        <dbReference type="ARBA" id="ARBA00022475"/>
    </source>
</evidence>
<dbReference type="PANTHER" id="PTHR24221:SF654">
    <property type="entry name" value="ATP-BINDING CASSETTE SUB-FAMILY B MEMBER 6"/>
    <property type="match status" value="1"/>
</dbReference>
<feature type="transmembrane region" description="Helical" evidence="9">
    <location>
        <begin position="304"/>
        <end position="328"/>
    </location>
</feature>
<dbReference type="InterPro" id="IPR036640">
    <property type="entry name" value="ABC1_TM_sf"/>
</dbReference>
<keyword evidence="3" id="KW-1003">Cell membrane</keyword>
<keyword evidence="5" id="KW-0547">Nucleotide-binding</keyword>
<keyword evidence="8 9" id="KW-0472">Membrane</keyword>
<sequence length="598" mass="68833">MGKESKFLLSYLLKEKFNFIALLIILLLRSLSEGITLGALSPLLRVLFGIGGVPDFIMKYSFLKPLSKFLYKFVFLYSGFDAIKRISFLVIFIYLIRFFLMYLDNIMNFYFGEKILKDIRMDVFSGLLRKPLSFFKEKGSGDIIARFVNDANYLREGYINGIAVFFREIFLLIVYLSLSLIISWKLTIISIFIFPLLAIFFYFINLKIRKRSKRLQDNFGIVTQNLSEVISGIKIVKGFSKEDKEREKFEKNLRKYFSSTMRYIYVSGVSSPSIEILTAVVGVIFLLIGGRLIFIEKTLSADQFLVFIASIASIMGPLKSIFWANSYLQQSITATSRLLEIYEEKITDEYKGKIKFEGFKRDIVFKNVHFSYNDKEVLKGINIKIKKGEWIALIGPSGAGKSTLLDILAKFYLPEKGKVLIDGVELNDIETTSFREKIAIIPQESFLFNDTLLNNLIYGKEIDEEELKLSLDRFGFEGIIKNLRRKITTMMGERGSMLSGGEKQMVSIIRAFLKDPDIIIMDEPTSSLDALSEKKFKNIITEIFKEKTLLIIAHRPSTAFIAKRVIVMNEGRIVCDGNHKELYKKCKLYRELIKQDTI</sequence>
<evidence type="ECO:0000256" key="8">
    <source>
        <dbReference type="ARBA" id="ARBA00023136"/>
    </source>
</evidence>
<dbReference type="InterPro" id="IPR039421">
    <property type="entry name" value="Type_1_exporter"/>
</dbReference>
<organism evidence="12">
    <name type="scientific">candidate division WOR-3 bacterium</name>
    <dbReference type="NCBI Taxonomy" id="2052148"/>
    <lineage>
        <taxon>Bacteria</taxon>
        <taxon>Bacteria division WOR-3</taxon>
    </lineage>
</organism>
<keyword evidence="4 9" id="KW-0812">Transmembrane</keyword>
<comment type="subcellular location">
    <subcellularLocation>
        <location evidence="1">Cell membrane</location>
        <topology evidence="1">Multi-pass membrane protein</topology>
    </subcellularLocation>
</comment>
<evidence type="ECO:0000259" key="10">
    <source>
        <dbReference type="PROSITE" id="PS50893"/>
    </source>
</evidence>
<evidence type="ECO:0000256" key="5">
    <source>
        <dbReference type="ARBA" id="ARBA00022741"/>
    </source>
</evidence>
<dbReference type="Gene3D" id="1.20.1560.10">
    <property type="entry name" value="ABC transporter type 1, transmembrane domain"/>
    <property type="match status" value="1"/>
</dbReference>
<feature type="transmembrane region" description="Helical" evidence="9">
    <location>
        <begin position="263"/>
        <end position="288"/>
    </location>
</feature>
<dbReference type="InterPro" id="IPR003593">
    <property type="entry name" value="AAA+_ATPase"/>
</dbReference>
<evidence type="ECO:0000256" key="4">
    <source>
        <dbReference type="ARBA" id="ARBA00022692"/>
    </source>
</evidence>
<comment type="caution">
    <text evidence="12">The sequence shown here is derived from an EMBL/GenBank/DDBJ whole genome shotgun (WGS) entry which is preliminary data.</text>
</comment>
<dbReference type="GO" id="GO:0034040">
    <property type="term" value="F:ATPase-coupled lipid transmembrane transporter activity"/>
    <property type="evidence" value="ECO:0007669"/>
    <property type="project" value="TreeGrafter"/>
</dbReference>
<feature type="transmembrane region" description="Helical" evidence="9">
    <location>
        <begin position="82"/>
        <end position="103"/>
    </location>
</feature>
<dbReference type="SUPFAM" id="SSF90123">
    <property type="entry name" value="ABC transporter transmembrane region"/>
    <property type="match status" value="1"/>
</dbReference>
<dbReference type="SMART" id="SM00382">
    <property type="entry name" value="AAA"/>
    <property type="match status" value="1"/>
</dbReference>
<accession>A0A7C4YF57</accession>
<dbReference type="Pfam" id="PF00664">
    <property type="entry name" value="ABC_membrane"/>
    <property type="match status" value="1"/>
</dbReference>
<dbReference type="Pfam" id="PF00005">
    <property type="entry name" value="ABC_tran"/>
    <property type="match status" value="1"/>
</dbReference>
<feature type="domain" description="ABC transporter" evidence="10">
    <location>
        <begin position="363"/>
        <end position="595"/>
    </location>
</feature>
<feature type="transmembrane region" description="Helical" evidence="9">
    <location>
        <begin position="158"/>
        <end position="178"/>
    </location>
</feature>
<dbReference type="InterPro" id="IPR017871">
    <property type="entry name" value="ABC_transporter-like_CS"/>
</dbReference>
<proteinExistence type="predicted"/>
<dbReference type="GO" id="GO:0140359">
    <property type="term" value="F:ABC-type transporter activity"/>
    <property type="evidence" value="ECO:0007669"/>
    <property type="project" value="InterPro"/>
</dbReference>
<evidence type="ECO:0000256" key="1">
    <source>
        <dbReference type="ARBA" id="ARBA00004651"/>
    </source>
</evidence>
<dbReference type="AlphaFoldDB" id="A0A7C4YF57"/>
<reference evidence="12" key="1">
    <citation type="journal article" date="2020" name="mSystems">
        <title>Genome- and Community-Level Interaction Insights into Carbon Utilization and Element Cycling Functions of Hydrothermarchaeota in Hydrothermal Sediment.</title>
        <authorList>
            <person name="Zhou Z."/>
            <person name="Liu Y."/>
            <person name="Xu W."/>
            <person name="Pan J."/>
            <person name="Luo Z.H."/>
            <person name="Li M."/>
        </authorList>
    </citation>
    <scope>NUCLEOTIDE SEQUENCE [LARGE SCALE GENOMIC DNA]</scope>
    <source>
        <strain evidence="12">SpSt-780</strain>
    </source>
</reference>
<keyword evidence="6 12" id="KW-0067">ATP-binding</keyword>
<keyword evidence="7 9" id="KW-1133">Transmembrane helix</keyword>
<feature type="domain" description="ABC transmembrane type-1" evidence="11">
    <location>
        <begin position="20"/>
        <end position="330"/>
    </location>
</feature>
<feature type="transmembrane region" description="Helical" evidence="9">
    <location>
        <begin position="12"/>
        <end position="31"/>
    </location>
</feature>